<feature type="region of interest" description="Disordered" evidence="7">
    <location>
        <begin position="725"/>
        <end position="751"/>
    </location>
</feature>
<dbReference type="SMART" id="SM00220">
    <property type="entry name" value="S_TKc"/>
    <property type="match status" value="1"/>
</dbReference>
<dbReference type="OrthoDB" id="5337378at2759"/>
<dbReference type="InterPro" id="IPR008271">
    <property type="entry name" value="Ser/Thr_kinase_AS"/>
</dbReference>
<evidence type="ECO:0000313" key="12">
    <source>
        <dbReference type="EMBL" id="CAF2095595.1"/>
    </source>
</evidence>
<dbReference type="SUPFAM" id="SSF56112">
    <property type="entry name" value="Protein kinase-like (PK-like)"/>
    <property type="match status" value="1"/>
</dbReference>
<dbReference type="EMBL" id="CAJOBF010000397">
    <property type="protein sequence ID" value="CAF3810829.1"/>
    <property type="molecule type" value="Genomic_DNA"/>
</dbReference>
<evidence type="ECO:0000256" key="5">
    <source>
        <dbReference type="ARBA" id="ARBA00037982"/>
    </source>
</evidence>
<dbReference type="InterPro" id="IPR017441">
    <property type="entry name" value="Protein_kinase_ATP_BS"/>
</dbReference>
<evidence type="ECO:0000313" key="17">
    <source>
        <dbReference type="Proteomes" id="UP000663834"/>
    </source>
</evidence>
<organism evidence="10 17">
    <name type="scientific">Rotaria magnacalcarata</name>
    <dbReference type="NCBI Taxonomy" id="392030"/>
    <lineage>
        <taxon>Eukaryota</taxon>
        <taxon>Metazoa</taxon>
        <taxon>Spiralia</taxon>
        <taxon>Gnathifera</taxon>
        <taxon>Rotifera</taxon>
        <taxon>Eurotatoria</taxon>
        <taxon>Bdelloidea</taxon>
        <taxon>Philodinida</taxon>
        <taxon>Philodinidae</taxon>
        <taxon>Rotaria</taxon>
    </lineage>
</organism>
<protein>
    <recommendedName>
        <fullName evidence="8">Protein kinase domain-containing protein</fullName>
    </recommendedName>
</protein>
<dbReference type="InterPro" id="IPR050339">
    <property type="entry name" value="CC_SR_Kinase"/>
</dbReference>
<dbReference type="EMBL" id="CAJOBJ010001687">
    <property type="protein sequence ID" value="CAF3891469.1"/>
    <property type="molecule type" value="Genomic_DNA"/>
</dbReference>
<evidence type="ECO:0000256" key="4">
    <source>
        <dbReference type="ARBA" id="ARBA00022840"/>
    </source>
</evidence>
<dbReference type="PANTHER" id="PTHR11042">
    <property type="entry name" value="EUKARYOTIC TRANSLATION INITIATION FACTOR 2-ALPHA KINASE EIF2-ALPHA KINASE -RELATED"/>
    <property type="match status" value="1"/>
</dbReference>
<dbReference type="Pfam" id="PF00069">
    <property type="entry name" value="Pkinase"/>
    <property type="match status" value="1"/>
</dbReference>
<evidence type="ECO:0000313" key="9">
    <source>
        <dbReference type="EMBL" id="CAF1006166.1"/>
    </source>
</evidence>
<dbReference type="PANTHER" id="PTHR11042:SF185">
    <property type="entry name" value="WEE1-LIKE PROTEIN KINASE"/>
    <property type="match status" value="1"/>
</dbReference>
<dbReference type="Gene3D" id="3.30.200.20">
    <property type="entry name" value="Phosphorylase Kinase, domain 1"/>
    <property type="match status" value="1"/>
</dbReference>
<dbReference type="GO" id="GO:0004713">
    <property type="term" value="F:protein tyrosine kinase activity"/>
    <property type="evidence" value="ECO:0007669"/>
    <property type="project" value="TreeGrafter"/>
</dbReference>
<dbReference type="Proteomes" id="UP000663834">
    <property type="component" value="Unassembled WGS sequence"/>
</dbReference>
<dbReference type="InterPro" id="IPR000719">
    <property type="entry name" value="Prot_kinase_dom"/>
</dbReference>
<dbReference type="Gene3D" id="1.10.510.10">
    <property type="entry name" value="Transferase(Phosphotransferase) domain 1"/>
    <property type="match status" value="1"/>
</dbReference>
<reference evidence="10" key="1">
    <citation type="submission" date="2021-02" db="EMBL/GenBank/DDBJ databases">
        <authorList>
            <person name="Nowell W R."/>
        </authorList>
    </citation>
    <scope>NUCLEOTIDE SEQUENCE</scope>
</reference>
<dbReference type="GO" id="GO:0005634">
    <property type="term" value="C:nucleus"/>
    <property type="evidence" value="ECO:0007669"/>
    <property type="project" value="TreeGrafter"/>
</dbReference>
<evidence type="ECO:0000256" key="6">
    <source>
        <dbReference type="PROSITE-ProRule" id="PRU10141"/>
    </source>
</evidence>
<dbReference type="Proteomes" id="UP000681720">
    <property type="component" value="Unassembled WGS sequence"/>
</dbReference>
<dbReference type="EMBL" id="CAJNOV010000160">
    <property type="protein sequence ID" value="CAF1006166.1"/>
    <property type="molecule type" value="Genomic_DNA"/>
</dbReference>
<dbReference type="Proteomes" id="UP000663855">
    <property type="component" value="Unassembled WGS sequence"/>
</dbReference>
<evidence type="ECO:0000313" key="13">
    <source>
        <dbReference type="EMBL" id="CAF2129501.1"/>
    </source>
</evidence>
<dbReference type="GO" id="GO:0005524">
    <property type="term" value="F:ATP binding"/>
    <property type="evidence" value="ECO:0007669"/>
    <property type="project" value="UniProtKB-UniRule"/>
</dbReference>
<keyword evidence="4 6" id="KW-0067">ATP-binding</keyword>
<name>A0A816FR60_9BILA</name>
<dbReference type="AlphaFoldDB" id="A0A816FR60"/>
<keyword evidence="2 6" id="KW-0547">Nucleotide-binding</keyword>
<feature type="compositionally biased region" description="Polar residues" evidence="7">
    <location>
        <begin position="255"/>
        <end position="269"/>
    </location>
</feature>
<sequence>MSSFASPIPPPVFDSDESDVASQQSTDSSYLASQFNRRTRLSFSPKLTVNSSCSQVLPPSSVFFDDSTCGSCSQPSQDDSRFHSQPSSQQDFILNDSINIESALSRLTTLSQTPSEVSYQSSPISSHIKKSNEFKSPCHLRYTPLSGSVATKQTTSYTVKYATKSTTNTNKRKRSTTRNRETKVRSNTPIDGVSLKTPDQSPCTRRKNLDYVQESTFRSPKVQRRSRQHDDSISLTTSTISNHEQSISKPKGDLVNTNPFISQLDSSLTKRAKLDSPYKPTNKTSATPTPRYRTRLVAKRDQQSTAHVPSDTQQSLRIVPADSPSLRELTIRRFDEEFHQEYLLGQGEFSHVYLCKNRLDGITYAIKASKQPMVGTSYEQMAWRETCAHAVLISHENLVRYHSAWIEPDGRFFVQLEYCNCGSLGDILEKNRRNHMFTNEPQLKQIVHQISDALAFMHAQDLAHLDIKPANIMLCQRSVNLDKDNVDYNDDRTNNIIYKLTDLGHVSQISLSSSEEDGDSRYLALEALQKSKSKQINLAKCDIFSLGLTLYVCATNREMPKQGNEWQQLRLNITHYLHAISHCTNQFNELILGRMCNVDPNQRPSAYELLLNPIASPTLPTSRESLRHSLKRERHKNLMLNKKLLSHYLLTNSSDLQALPISVNDTNNTSLQCQPLFVSPTQSTVPQLQYASTPNDYSRKLLINTSTTPSHVSAANMNQSFASPLRGGSLATKQPTKPAGSNMLRHYSSII</sequence>
<comment type="caution">
    <text evidence="10">The sequence shown here is derived from an EMBL/GenBank/DDBJ whole genome shotgun (WGS) entry which is preliminary data.</text>
</comment>
<evidence type="ECO:0000313" key="14">
    <source>
        <dbReference type="EMBL" id="CAF3810829.1"/>
    </source>
</evidence>
<dbReference type="Proteomes" id="UP000663887">
    <property type="component" value="Unassembled WGS sequence"/>
</dbReference>
<dbReference type="PROSITE" id="PS50011">
    <property type="entry name" value="PROTEIN_KINASE_DOM"/>
    <property type="match status" value="1"/>
</dbReference>
<dbReference type="Proteomes" id="UP000663824">
    <property type="component" value="Unassembled WGS sequence"/>
</dbReference>
<evidence type="ECO:0000313" key="10">
    <source>
        <dbReference type="EMBL" id="CAF1664775.1"/>
    </source>
</evidence>
<keyword evidence="1" id="KW-0808">Transferase</keyword>
<dbReference type="PROSITE" id="PS00107">
    <property type="entry name" value="PROTEIN_KINASE_ATP"/>
    <property type="match status" value="1"/>
</dbReference>
<feature type="region of interest" description="Disordered" evidence="7">
    <location>
        <begin position="162"/>
        <end position="292"/>
    </location>
</feature>
<keyword evidence="3" id="KW-0418">Kinase</keyword>
<proteinExistence type="inferred from homology"/>
<feature type="binding site" evidence="6">
    <location>
        <position position="367"/>
    </location>
    <ligand>
        <name>ATP</name>
        <dbReference type="ChEBI" id="CHEBI:30616"/>
    </ligand>
</feature>
<evidence type="ECO:0000256" key="1">
    <source>
        <dbReference type="ARBA" id="ARBA00022679"/>
    </source>
</evidence>
<dbReference type="Proteomes" id="UP000663856">
    <property type="component" value="Unassembled WGS sequence"/>
</dbReference>
<dbReference type="EMBL" id="CAJNRG010011113">
    <property type="protein sequence ID" value="CAF2129501.1"/>
    <property type="molecule type" value="Genomic_DNA"/>
</dbReference>
<evidence type="ECO:0000313" key="15">
    <source>
        <dbReference type="EMBL" id="CAF3891469.1"/>
    </source>
</evidence>
<comment type="similarity">
    <text evidence="5">Belongs to the protein kinase superfamily. Ser/Thr protein kinase family. GCN2 subfamily.</text>
</comment>
<dbReference type="Proteomes" id="UP000663842">
    <property type="component" value="Unassembled WGS sequence"/>
</dbReference>
<evidence type="ECO:0000259" key="8">
    <source>
        <dbReference type="PROSITE" id="PS50011"/>
    </source>
</evidence>
<dbReference type="PROSITE" id="PS00108">
    <property type="entry name" value="PROTEIN_KINASE_ST"/>
    <property type="match status" value="1"/>
</dbReference>
<feature type="domain" description="Protein kinase" evidence="8">
    <location>
        <begin position="338"/>
        <end position="619"/>
    </location>
</feature>
<dbReference type="EMBL" id="CAJNRF010005887">
    <property type="protein sequence ID" value="CAF2075790.1"/>
    <property type="molecule type" value="Genomic_DNA"/>
</dbReference>
<evidence type="ECO:0000313" key="16">
    <source>
        <dbReference type="EMBL" id="CAF4064849.1"/>
    </source>
</evidence>
<evidence type="ECO:0000256" key="7">
    <source>
        <dbReference type="SAM" id="MobiDB-lite"/>
    </source>
</evidence>
<feature type="compositionally biased region" description="Polar residues" evidence="7">
    <location>
        <begin position="20"/>
        <end position="31"/>
    </location>
</feature>
<dbReference type="EMBL" id="CAJNOW010018384">
    <property type="protein sequence ID" value="CAF1664775.1"/>
    <property type="molecule type" value="Genomic_DNA"/>
</dbReference>
<evidence type="ECO:0000313" key="11">
    <source>
        <dbReference type="EMBL" id="CAF2075790.1"/>
    </source>
</evidence>
<dbReference type="GO" id="GO:0005737">
    <property type="term" value="C:cytoplasm"/>
    <property type="evidence" value="ECO:0007669"/>
    <property type="project" value="TreeGrafter"/>
</dbReference>
<dbReference type="Proteomes" id="UP000681967">
    <property type="component" value="Unassembled WGS sequence"/>
</dbReference>
<accession>A0A816FR60</accession>
<dbReference type="EMBL" id="CAJNRE010010750">
    <property type="protein sequence ID" value="CAF2095595.1"/>
    <property type="molecule type" value="Genomic_DNA"/>
</dbReference>
<evidence type="ECO:0000256" key="3">
    <source>
        <dbReference type="ARBA" id="ARBA00022777"/>
    </source>
</evidence>
<dbReference type="EMBL" id="CAJOBH010006736">
    <property type="protein sequence ID" value="CAF4064849.1"/>
    <property type="molecule type" value="Genomic_DNA"/>
</dbReference>
<gene>
    <name evidence="16" type="ORF">BYL167_LOCUS17175</name>
    <name evidence="9" type="ORF">CJN711_LOCUS2598</name>
    <name evidence="15" type="ORF">GIL414_LOCUS6070</name>
    <name evidence="10" type="ORF">KQP761_LOCUS32846</name>
    <name evidence="12" type="ORF">MBJ925_LOCUS21338</name>
    <name evidence="14" type="ORF">UXM345_LOCUS5369</name>
    <name evidence="11" type="ORF">WKI299_LOCUS15097</name>
    <name evidence="13" type="ORF">XDN619_LOCUS24476</name>
</gene>
<dbReference type="InterPro" id="IPR011009">
    <property type="entry name" value="Kinase-like_dom_sf"/>
</dbReference>
<feature type="region of interest" description="Disordered" evidence="7">
    <location>
        <begin position="1"/>
        <end position="31"/>
    </location>
</feature>
<feature type="compositionally biased region" description="Polar residues" evidence="7">
    <location>
        <begin position="279"/>
        <end position="288"/>
    </location>
</feature>
<evidence type="ECO:0000256" key="2">
    <source>
        <dbReference type="ARBA" id="ARBA00022741"/>
    </source>
</evidence>